<keyword evidence="2" id="KW-1185">Reference proteome</keyword>
<name>A0ABT3QLB6_9HYPH</name>
<reference evidence="1 2" key="1">
    <citation type="submission" date="2022-11" db="EMBL/GenBank/DDBJ databases">
        <title>Brucella sp. YY2X, whole genome shotgun sequencing project.</title>
        <authorList>
            <person name="Yang Y."/>
        </authorList>
    </citation>
    <scope>NUCLEOTIDE SEQUENCE [LARGE SCALE GENOMIC DNA]</scope>
    <source>
        <strain evidence="1 2">YY2X</strain>
    </source>
</reference>
<sequence length="198" mass="21713">MQKLVAENSNNKKIGGNGFNVNIVALGSYLSETGRKFSELTTKESESIYLSLYLTCQENPEMPAIDAAVLSGKHIRSQSTETLTAPTVDAPPTITASEISAGISKNKTELEQEKWWESNMSGKTYQLTGKVTEVEKGTFSGYWVDVDIGRSILVRCGMSSKWTDQVSKIKKGQTFTCVGEVANTWTSFLKTMFQVDAG</sequence>
<protein>
    <submittedName>
        <fullName evidence="1">Uncharacterized protein</fullName>
    </submittedName>
</protein>
<organism evidence="1 2">
    <name type="scientific">Ochrobactrum chromiisoli</name>
    <dbReference type="NCBI Taxonomy" id="2993941"/>
    <lineage>
        <taxon>Bacteria</taxon>
        <taxon>Pseudomonadati</taxon>
        <taxon>Pseudomonadota</taxon>
        <taxon>Alphaproteobacteria</taxon>
        <taxon>Hyphomicrobiales</taxon>
        <taxon>Brucellaceae</taxon>
        <taxon>Brucella/Ochrobactrum group</taxon>
        <taxon>Ochrobactrum</taxon>
    </lineage>
</organism>
<evidence type="ECO:0000313" key="2">
    <source>
        <dbReference type="Proteomes" id="UP001301216"/>
    </source>
</evidence>
<dbReference type="RefSeq" id="WP_265983715.1">
    <property type="nucleotide sequence ID" value="NZ_JAPHAV010000001.1"/>
</dbReference>
<dbReference type="EMBL" id="JAPHAV010000001">
    <property type="protein sequence ID" value="MCX2696404.1"/>
    <property type="molecule type" value="Genomic_DNA"/>
</dbReference>
<accession>A0ABT3QLB6</accession>
<evidence type="ECO:0000313" key="1">
    <source>
        <dbReference type="EMBL" id="MCX2696404.1"/>
    </source>
</evidence>
<comment type="caution">
    <text evidence="1">The sequence shown here is derived from an EMBL/GenBank/DDBJ whole genome shotgun (WGS) entry which is preliminary data.</text>
</comment>
<proteinExistence type="predicted"/>
<dbReference type="Proteomes" id="UP001301216">
    <property type="component" value="Unassembled WGS sequence"/>
</dbReference>
<gene>
    <name evidence="1" type="ORF">OPR82_06380</name>
</gene>